<evidence type="ECO:0000313" key="1">
    <source>
        <dbReference type="EMBL" id="PWK54359.1"/>
    </source>
</evidence>
<protein>
    <recommendedName>
        <fullName evidence="3">Cellulose binding domain-containing protein</fullName>
    </recommendedName>
</protein>
<gene>
    <name evidence="1" type="ORF">C8D97_101207</name>
</gene>
<keyword evidence="2" id="KW-1185">Reference proteome</keyword>
<reference evidence="1 2" key="1">
    <citation type="submission" date="2018-05" db="EMBL/GenBank/DDBJ databases">
        <title>Genomic Encyclopedia of Type Strains, Phase IV (KMG-IV): sequencing the most valuable type-strain genomes for metagenomic binning, comparative biology and taxonomic classification.</title>
        <authorList>
            <person name="Goeker M."/>
        </authorList>
    </citation>
    <scope>NUCLEOTIDE SEQUENCE [LARGE SCALE GENOMIC DNA]</scope>
    <source>
        <strain evidence="1 2">DSM 25350</strain>
    </source>
</reference>
<name>A0A316G0I9_9GAMM</name>
<accession>A0A316G0I9</accession>
<sequence length="119" mass="13012">MATHTAVFTFNNDNSISVTDDLPNVNKGDTINFQLVNSSGKSLSNWGLYFNNPFSLEAEFNYSFGVSNNEPQQGTLTIAQDSGANNVPKFSAYLVYVESEGTIYTKDPEVIVNNGDVDN</sequence>
<dbReference type="EMBL" id="QGGU01000001">
    <property type="protein sequence ID" value="PWK54359.1"/>
    <property type="molecule type" value="Genomic_DNA"/>
</dbReference>
<organism evidence="1 2">
    <name type="scientific">Pleionea mediterranea</name>
    <dbReference type="NCBI Taxonomy" id="523701"/>
    <lineage>
        <taxon>Bacteria</taxon>
        <taxon>Pseudomonadati</taxon>
        <taxon>Pseudomonadota</taxon>
        <taxon>Gammaproteobacteria</taxon>
        <taxon>Oceanospirillales</taxon>
        <taxon>Pleioneaceae</taxon>
        <taxon>Pleionea</taxon>
    </lineage>
</organism>
<dbReference type="AlphaFoldDB" id="A0A316G0I9"/>
<evidence type="ECO:0008006" key="3">
    <source>
        <dbReference type="Google" id="ProtNLM"/>
    </source>
</evidence>
<dbReference type="OrthoDB" id="5767434at2"/>
<comment type="caution">
    <text evidence="1">The sequence shown here is derived from an EMBL/GenBank/DDBJ whole genome shotgun (WGS) entry which is preliminary data.</text>
</comment>
<dbReference type="RefSeq" id="WP_109761479.1">
    <property type="nucleotide sequence ID" value="NZ_QGGU01000001.1"/>
</dbReference>
<proteinExistence type="predicted"/>
<evidence type="ECO:0000313" key="2">
    <source>
        <dbReference type="Proteomes" id="UP000245790"/>
    </source>
</evidence>
<dbReference type="Proteomes" id="UP000245790">
    <property type="component" value="Unassembled WGS sequence"/>
</dbReference>